<protein>
    <recommendedName>
        <fullName evidence="6">Transmembrane protein</fullName>
    </recommendedName>
</protein>
<keyword evidence="1" id="KW-0812">Transmembrane</keyword>
<keyword evidence="1" id="KW-1133">Transmembrane helix</keyword>
<dbReference type="OrthoDB" id="8878859at2"/>
<evidence type="ECO:0000313" key="2">
    <source>
        <dbReference type="EMBL" id="EWS79049.1"/>
    </source>
</evidence>
<organism evidence="2 4">
    <name type="scientific">Xylella taiwanensis</name>
    <dbReference type="NCBI Taxonomy" id="1444770"/>
    <lineage>
        <taxon>Bacteria</taxon>
        <taxon>Pseudomonadati</taxon>
        <taxon>Pseudomonadota</taxon>
        <taxon>Gammaproteobacteria</taxon>
        <taxon>Lysobacterales</taxon>
        <taxon>Lysobacteraceae</taxon>
        <taxon>Xylella</taxon>
    </lineage>
</organism>
<evidence type="ECO:0008006" key="6">
    <source>
        <dbReference type="Google" id="ProtNLM"/>
    </source>
</evidence>
<evidence type="ECO:0000313" key="3">
    <source>
        <dbReference type="EMBL" id="MCD8472380.1"/>
    </source>
</evidence>
<feature type="transmembrane region" description="Helical" evidence="1">
    <location>
        <begin position="115"/>
        <end position="132"/>
    </location>
</feature>
<name>Z9JLN1_9GAMM</name>
<feature type="transmembrane region" description="Helical" evidence="1">
    <location>
        <begin position="344"/>
        <end position="361"/>
    </location>
</feature>
<dbReference type="Proteomes" id="UP001430701">
    <property type="component" value="Unassembled WGS sequence"/>
</dbReference>
<proteinExistence type="predicted"/>
<comment type="caution">
    <text evidence="2">The sequence shown here is derived from an EMBL/GenBank/DDBJ whole genome shotgun (WGS) entry which is preliminary data.</text>
</comment>
<dbReference type="PATRIC" id="fig|1444770.3.peg.630"/>
<dbReference type="EMBL" id="JDSQ01000003">
    <property type="protein sequence ID" value="EWS79049.1"/>
    <property type="molecule type" value="Genomic_DNA"/>
</dbReference>
<keyword evidence="5" id="KW-1185">Reference proteome</keyword>
<evidence type="ECO:0000256" key="1">
    <source>
        <dbReference type="SAM" id="Phobius"/>
    </source>
</evidence>
<feature type="transmembrane region" description="Helical" evidence="1">
    <location>
        <begin position="20"/>
        <end position="41"/>
    </location>
</feature>
<evidence type="ECO:0000313" key="4">
    <source>
        <dbReference type="Proteomes" id="UP000020406"/>
    </source>
</evidence>
<sequence>MLKVTTIYQQDAAPFRQWHLLIPIVLFALGFFLVLVTQVNYFRGVPGDLGDARFNGIILEYFYRWASGGNESLLNPGFFYPMPGVLAFSDNHWGTAWIYSIYRILGFDRYVAYDLWYLTGYLLNFASMHLVLRKLGYSVVAASWGAFFFAFGMPTVAHVGHAQLMYCFPAPLALLCWQRFRQSGSPLWLGWGALAIALQFYISIYLGYFLSLLLLAWVGAQCWVERTSPLMWFSGFGSWVNYNRRDALFLFVLLGLVVASLLILMYPYVLYSKLYSFSRDSHEISSMLPRIRSYFISDASTIWNTLSDHIGKNLPMRHEHQMFVGLGVFLLVVLALTLNRSPMVYVAIISLVLLILFTLSIKNQSFYLLFADLPGINSIRAVSRIILILMIPLAILIASGIDAARLEGGRWLVLAALLCVVLMIESVSVKGRFYDISEAKMRAAKIDEKLPAHLNSSAVIFVPVNKSEPFFMTELDGMLLAQERGLKTLNGYSGNFPDGYSVHDPNQPMCLQALSRIESARRFYSERLRKDLDISIFKYFVALDIPNCSNRDWREIPNQQIQRIKLGIVDVKKLNDGRWEVQVKIDNQSEYPLLVSPTEHPLRLSWQVHAKGTPPKTEAWVPRIDLPQGEDIKRGTQRYIRFLVNADESADLILSVSLVLEGRVWLHNQGMFIAQGELL</sequence>
<feature type="transmembrane region" description="Helical" evidence="1">
    <location>
        <begin position="381"/>
        <end position="399"/>
    </location>
</feature>
<feature type="transmembrane region" description="Helical" evidence="1">
    <location>
        <begin position="187"/>
        <end position="220"/>
    </location>
</feature>
<evidence type="ECO:0000313" key="5">
    <source>
        <dbReference type="Proteomes" id="UP001430701"/>
    </source>
</evidence>
<feature type="transmembrane region" description="Helical" evidence="1">
    <location>
        <begin position="411"/>
        <end position="433"/>
    </location>
</feature>
<dbReference type="EMBL" id="JAJPPU010000001">
    <property type="protein sequence ID" value="MCD8472380.1"/>
    <property type="molecule type" value="Genomic_DNA"/>
</dbReference>
<gene>
    <name evidence="2" type="ORF">AF72_02620</name>
    <name evidence="3" type="ORF">LPH55_02555</name>
</gene>
<dbReference type="STRING" id="1444770.AF72_02620"/>
<dbReference type="RefSeq" id="WP_038270430.1">
    <property type="nucleotide sequence ID" value="NZ_CP053627.1"/>
</dbReference>
<reference evidence="3" key="2">
    <citation type="submission" date="2021-11" db="EMBL/GenBank/DDBJ databases">
        <title>Genome sequence of Xylella taiwanensis PLS432.</title>
        <authorList>
            <person name="Weng L.-W."/>
            <person name="Su C.-C."/>
            <person name="Tsai C.-W."/>
            <person name="Kuo C.-H."/>
        </authorList>
    </citation>
    <scope>NUCLEOTIDE SEQUENCE</scope>
    <source>
        <strain evidence="3">PLS432</strain>
    </source>
</reference>
<reference evidence="2 4" key="1">
    <citation type="journal article" date="2014" name="Genome Announc.">
        <title>Draft Genome Sequence of Xylella fastidiosa Pear Leaf Scorch Strain in Taiwan.</title>
        <authorList>
            <person name="Su C.C."/>
            <person name="Deng W.L."/>
            <person name="Jan F.J."/>
            <person name="Chang C.J."/>
            <person name="Huang H."/>
            <person name="Chen J."/>
        </authorList>
    </citation>
    <scope>NUCLEOTIDE SEQUENCE [LARGE SCALE GENOMIC DNA]</scope>
    <source>
        <strain evidence="2 4">PLS229</strain>
    </source>
</reference>
<feature type="transmembrane region" description="Helical" evidence="1">
    <location>
        <begin position="139"/>
        <end position="157"/>
    </location>
</feature>
<dbReference type="eggNOG" id="ENOG5032ZDR">
    <property type="taxonomic scope" value="Bacteria"/>
</dbReference>
<dbReference type="KEGG" id="xtw:AB672_08830"/>
<accession>Z9JLN1</accession>
<feature type="transmembrane region" description="Helical" evidence="1">
    <location>
        <begin position="247"/>
        <end position="269"/>
    </location>
</feature>
<dbReference type="AlphaFoldDB" id="Z9JLN1"/>
<feature type="transmembrane region" description="Helical" evidence="1">
    <location>
        <begin position="322"/>
        <end position="338"/>
    </location>
</feature>
<dbReference type="Proteomes" id="UP000020406">
    <property type="component" value="Unassembled WGS sequence"/>
</dbReference>
<keyword evidence="1" id="KW-0472">Membrane</keyword>
<dbReference type="GeneID" id="68901399"/>